<dbReference type="GO" id="GO:0005829">
    <property type="term" value="C:cytosol"/>
    <property type="evidence" value="ECO:0007669"/>
    <property type="project" value="UniProtKB-SubCell"/>
</dbReference>
<comment type="similarity">
    <text evidence="4 18">Belongs to the LTN1 family.</text>
</comment>
<dbReference type="STRING" id="1561998.A0A1I7UKY9"/>
<keyword evidence="10" id="KW-0677">Repeat</keyword>
<keyword evidence="13 18" id="KW-0862">Zinc</keyword>
<dbReference type="Pfam" id="PF23009">
    <property type="entry name" value="UBC_like"/>
    <property type="match status" value="1"/>
</dbReference>
<dbReference type="EC" id="2.3.2.27" evidence="5 18"/>
<evidence type="ECO:0000256" key="15">
    <source>
        <dbReference type="ARBA" id="ARBA00053497"/>
    </source>
</evidence>
<dbReference type="InterPro" id="IPR054478">
    <property type="entry name" value="LTN1_UBC"/>
</dbReference>
<dbReference type="CDD" id="cd16491">
    <property type="entry name" value="RING-CH-C4HC3_LTN1"/>
    <property type="match status" value="1"/>
</dbReference>
<dbReference type="SUPFAM" id="SSF48371">
    <property type="entry name" value="ARM repeat"/>
    <property type="match status" value="1"/>
</dbReference>
<keyword evidence="8 18" id="KW-0808">Transferase</keyword>
<dbReference type="InterPro" id="IPR011989">
    <property type="entry name" value="ARM-like"/>
</dbReference>
<dbReference type="SMART" id="SM00184">
    <property type="entry name" value="RING"/>
    <property type="match status" value="1"/>
</dbReference>
<dbReference type="InterPro" id="IPR016024">
    <property type="entry name" value="ARM-type_fold"/>
</dbReference>
<protein>
    <recommendedName>
        <fullName evidence="6 18">E3 ubiquitin-protein ligase listerin</fullName>
        <ecNumber evidence="5 18">2.3.2.27</ecNumber>
    </recommendedName>
    <alternativeName>
        <fullName evidence="14 18">RING-type E3 ubiquitin transferase listerin</fullName>
    </alternativeName>
</protein>
<dbReference type="GO" id="GO:0061630">
    <property type="term" value="F:ubiquitin protein ligase activity"/>
    <property type="evidence" value="ECO:0007669"/>
    <property type="project" value="UniProtKB-UniRule"/>
</dbReference>
<dbReference type="PROSITE" id="PS50089">
    <property type="entry name" value="ZF_RING_2"/>
    <property type="match status" value="1"/>
</dbReference>
<comment type="subcellular location">
    <subcellularLocation>
        <location evidence="2">Cytoplasm</location>
        <location evidence="2">Cytosol</location>
    </subcellularLocation>
</comment>
<evidence type="ECO:0000259" key="19">
    <source>
        <dbReference type="PROSITE" id="PS50089"/>
    </source>
</evidence>
<evidence type="ECO:0000256" key="10">
    <source>
        <dbReference type="ARBA" id="ARBA00022737"/>
    </source>
</evidence>
<name>A0A1I7UKY9_9PELO</name>
<dbReference type="Pfam" id="PF13639">
    <property type="entry name" value="zf-RING_2"/>
    <property type="match status" value="1"/>
</dbReference>
<evidence type="ECO:0000256" key="2">
    <source>
        <dbReference type="ARBA" id="ARBA00004514"/>
    </source>
</evidence>
<dbReference type="InterPro" id="IPR013083">
    <property type="entry name" value="Znf_RING/FYVE/PHD"/>
</dbReference>
<evidence type="ECO:0000256" key="11">
    <source>
        <dbReference type="ARBA" id="ARBA00022771"/>
    </source>
</evidence>
<keyword evidence="11 17" id="KW-0863">Zinc-finger</keyword>
<evidence type="ECO:0000256" key="12">
    <source>
        <dbReference type="ARBA" id="ARBA00022786"/>
    </source>
</evidence>
<dbReference type="GO" id="GO:1990112">
    <property type="term" value="C:RQC complex"/>
    <property type="evidence" value="ECO:0007669"/>
    <property type="project" value="UniProtKB-UniRule"/>
</dbReference>
<dbReference type="FunFam" id="3.30.40.10:FF:000038">
    <property type="entry name" value="E3 ubiquitin-protein ligase listerin"/>
    <property type="match status" value="1"/>
</dbReference>
<evidence type="ECO:0000256" key="9">
    <source>
        <dbReference type="ARBA" id="ARBA00022723"/>
    </source>
</evidence>
<dbReference type="Pfam" id="PF24618">
    <property type="entry name" value="LTN1_E3_ligase_5th"/>
    <property type="match status" value="1"/>
</dbReference>
<comment type="catalytic activity">
    <reaction evidence="1 18">
        <text>S-ubiquitinyl-[E2 ubiquitin-conjugating enzyme]-L-cysteine + [acceptor protein]-L-lysine = [E2 ubiquitin-conjugating enzyme]-L-cysteine + N(6)-ubiquitinyl-[acceptor protein]-L-lysine.</text>
        <dbReference type="EC" id="2.3.2.27"/>
    </reaction>
</comment>
<evidence type="ECO:0000256" key="4">
    <source>
        <dbReference type="ARBA" id="ARBA00007997"/>
    </source>
</evidence>
<evidence type="ECO:0000256" key="16">
    <source>
        <dbReference type="ARBA" id="ARBA00065062"/>
    </source>
</evidence>
<evidence type="ECO:0000256" key="14">
    <source>
        <dbReference type="ARBA" id="ARBA00032366"/>
    </source>
</evidence>
<keyword evidence="7" id="KW-0963">Cytoplasm</keyword>
<comment type="pathway">
    <text evidence="3 18">Protein modification; protein ubiquitination.</text>
</comment>
<dbReference type="Gene3D" id="1.25.10.10">
    <property type="entry name" value="Leucine-rich Repeat Variant"/>
    <property type="match status" value="1"/>
</dbReference>
<proteinExistence type="inferred from homology"/>
<evidence type="ECO:0000313" key="20">
    <source>
        <dbReference type="Proteomes" id="UP000095282"/>
    </source>
</evidence>
<reference evidence="21" key="1">
    <citation type="submission" date="2016-11" db="UniProtKB">
        <authorList>
            <consortium name="WormBaseParasite"/>
        </authorList>
    </citation>
    <scope>IDENTIFICATION</scope>
</reference>
<dbReference type="Gene3D" id="3.30.40.10">
    <property type="entry name" value="Zinc/RING finger domain, C3HC4 (zinc finger)"/>
    <property type="match status" value="1"/>
</dbReference>
<dbReference type="InterPro" id="IPR039804">
    <property type="entry name" value="RING-CH-C4HC3_LTN1"/>
</dbReference>
<dbReference type="SUPFAM" id="SSF57850">
    <property type="entry name" value="RING/U-box"/>
    <property type="match status" value="1"/>
</dbReference>
<evidence type="ECO:0000256" key="7">
    <source>
        <dbReference type="ARBA" id="ARBA00022490"/>
    </source>
</evidence>
<evidence type="ECO:0000313" key="21">
    <source>
        <dbReference type="WBParaSite" id="Csp11.Scaffold630.g16996.t1"/>
    </source>
</evidence>
<dbReference type="PANTHER" id="PTHR12389:SF0">
    <property type="entry name" value="E3 UBIQUITIN-PROTEIN LIGASE LISTERIN"/>
    <property type="match status" value="1"/>
</dbReference>
<comment type="function">
    <text evidence="15">E3 ubiquitin-protein ligase. Component of the ribosome quality control complex (RQC), a ribosome-associated complex that mediates ubiquitination and extraction of incompletely synthesized nascent chains for proteasomal degradation. Ubiquitination leads to vcp/p97 recruitment for extraction and degradation of the incomplete translation product.</text>
</comment>
<sequence>MSKQQRRKGNAKNASSASAHGYLFQGGSSLVGLTPEMNIFEVASNNQMHQVSEIDDNTRIVIKKLTKKDCQTREKGLKELIELINSDSTCTENCYEHFCGLVPQLSTDGSPTVRALTMKVITIFLIKLKKAATKGLKKIVPMILFAKSDVTNGVAAAATLAIRDGFDADKKLQIVQLFGPLTFEIATNIILERSELAKPAEYDASEDMDARRSRLETQSLNVFLSHAKEYESESIIWEEHARRLFASSEYIKRVFNGNKESVKVQLLSLCYKFQDSVEVMLSIPQVLPYIQNTLDAQTFTSECSIAWEGLLLLLPSEKFQAKVSLQKGLYPRILNVVRKKGNHWRVVKHYLLPTVVLLMREVKNLDSNSKVISCILESFTDNLPWHIEASINAINCWFNTFTEFVHWILSNEDLHLEISGNIIPIIIKMTEQAMIFHTAEATEVISELLQWIVENKKFDEVKTTELLNLVQSKIVEVGKGKSKLLEDAMTKSGKSIAFSGLHAFLISNPDFHDANLLKNLAHSSQDYFEATINSLNNLSFIENTEDFDLGQAKDVVQLILRIVRSKTLPFPNITVKNDHVGRQLLLTADNSIWEKMLRDAPVALFQEMINYWHDKRNGKAIAEAVSFLRSKDKNLDTNQANENVDFLISLINKIEESQSPDLEERNLLIFKLFSSLFDLDDEPSDEHFETLKNHMGADIDFADYFQKSFANNDESEIDRVLIHVSRFDKLVSLLEESSKLKTTEKILLSRRHYDFVSSKLQFLELDVFTFSHKSTLLHDAFSSPIDHLNEMEATNLVKEFGKMALFNVASSYHTTLHQIFGWKMANAVQALEKRYCLKPLDGELKYLKEEIEKRLKKSEEVQNLLLETTSSNFLIDIYETSNPQTSPLNFAGLGKSEEMNIKMDEICRTSENPVDYMERIFKMTQSNDDSNPLLHFDQSNDYQWLANIIFAKQFVLCGEQIFNVENLELRDFALCLIVSVLDNSADVLQDSNRAFEDNPRLETLTALYMELFLLLSESIKNGSQTEQTVEEWNEFYAPTISAYIIQMFRSIRKDQQPTPFVKVLAKVLFSFAEFPANVQNEDALVRQFVPELSTFSYSPFEESCISHAFSLFTSDVEHIQLIGYAVSKLLMPIMFKKENSNVLKIQDDTQVNISNRPKLVLPVMISKSYPSDHSHPHVGPMLLDLALIPLQHMDVTLTQEQRVAYCDAIDQFVKNALNGLLLNQPFEFRQTPIICRIPKLRERDYYLSSDYSATPVFFEKFASRLLFKSITLLPAAVRLFYKGMPNCFMHMFQEVVNKYASKLLIEQELSKVSEAQFEGEMKVRTVPVTGEIIAEYVIEETKMKLTIELPSDYPLSVPTLKLDKAIVKTDRAKKWLLQLNAYLFHQNGSIIEGIEMWKRNVDKGVEGVEDCTICMMTVHQQTHQLPKVRCKQCKNKFHSNCLYKWFESSNQSTCPLCRNNFT</sequence>
<dbReference type="eggNOG" id="KOG0803">
    <property type="taxonomic scope" value="Eukaryota"/>
</dbReference>
<evidence type="ECO:0000256" key="5">
    <source>
        <dbReference type="ARBA" id="ARBA00012483"/>
    </source>
</evidence>
<dbReference type="GO" id="GO:0043023">
    <property type="term" value="F:ribosomal large subunit binding"/>
    <property type="evidence" value="ECO:0007669"/>
    <property type="project" value="TreeGrafter"/>
</dbReference>
<keyword evidence="12 18" id="KW-0833">Ubl conjugation pathway</keyword>
<keyword evidence="9 18" id="KW-0479">Metal-binding</keyword>
<dbReference type="UniPathway" id="UPA00143"/>
<dbReference type="GO" id="GO:0072344">
    <property type="term" value="P:rescue of stalled ribosome"/>
    <property type="evidence" value="ECO:0007669"/>
    <property type="project" value="UniProtKB-UniRule"/>
</dbReference>
<evidence type="ECO:0000256" key="6">
    <source>
        <dbReference type="ARBA" id="ARBA00017157"/>
    </source>
</evidence>
<dbReference type="GO" id="GO:0016567">
    <property type="term" value="P:protein ubiquitination"/>
    <property type="evidence" value="ECO:0007669"/>
    <property type="project" value="UniProtKB-UniPathway"/>
</dbReference>
<evidence type="ECO:0000256" key="18">
    <source>
        <dbReference type="RuleBase" id="RU367090"/>
    </source>
</evidence>
<dbReference type="Pfam" id="PF22958">
    <property type="entry name" value="Ltn1_1st"/>
    <property type="match status" value="1"/>
</dbReference>
<dbReference type="GO" id="GO:1990116">
    <property type="term" value="P:ribosome-associated ubiquitin-dependent protein catabolic process"/>
    <property type="evidence" value="ECO:0007669"/>
    <property type="project" value="UniProtKB-UniRule"/>
</dbReference>
<dbReference type="InterPro" id="IPR001841">
    <property type="entry name" value="Znf_RING"/>
</dbReference>
<dbReference type="SMART" id="SM01197">
    <property type="entry name" value="FANCL_C"/>
    <property type="match status" value="1"/>
</dbReference>
<evidence type="ECO:0000256" key="13">
    <source>
        <dbReference type="ARBA" id="ARBA00022833"/>
    </source>
</evidence>
<dbReference type="InterPro" id="IPR039795">
    <property type="entry name" value="LTN1/Rkr1"/>
</dbReference>
<dbReference type="InterPro" id="IPR054476">
    <property type="entry name" value="Ltn1_N"/>
</dbReference>
<dbReference type="WBParaSite" id="Csp11.Scaffold630.g16996.t1">
    <property type="protein sequence ID" value="Csp11.Scaffold630.g16996.t1"/>
    <property type="gene ID" value="Csp11.Scaffold630.g16996"/>
</dbReference>
<evidence type="ECO:0000256" key="3">
    <source>
        <dbReference type="ARBA" id="ARBA00004906"/>
    </source>
</evidence>
<keyword evidence="20" id="KW-1185">Reference proteome</keyword>
<feature type="domain" description="RING-type" evidence="19">
    <location>
        <begin position="1411"/>
        <end position="1458"/>
    </location>
</feature>
<organism evidence="20 21">
    <name type="scientific">Caenorhabditis tropicalis</name>
    <dbReference type="NCBI Taxonomy" id="1561998"/>
    <lineage>
        <taxon>Eukaryota</taxon>
        <taxon>Metazoa</taxon>
        <taxon>Ecdysozoa</taxon>
        <taxon>Nematoda</taxon>
        <taxon>Chromadorea</taxon>
        <taxon>Rhabditida</taxon>
        <taxon>Rhabditina</taxon>
        <taxon>Rhabditomorpha</taxon>
        <taxon>Rhabditoidea</taxon>
        <taxon>Rhabditidae</taxon>
        <taxon>Peloderinae</taxon>
        <taxon>Caenorhabditis</taxon>
    </lineage>
</organism>
<dbReference type="PANTHER" id="PTHR12389">
    <property type="entry name" value="ZINC FINGER PROTEIN 294"/>
    <property type="match status" value="1"/>
</dbReference>
<evidence type="ECO:0000256" key="8">
    <source>
        <dbReference type="ARBA" id="ARBA00022679"/>
    </source>
</evidence>
<evidence type="ECO:0000256" key="17">
    <source>
        <dbReference type="PROSITE-ProRule" id="PRU00175"/>
    </source>
</evidence>
<dbReference type="GO" id="GO:0008270">
    <property type="term" value="F:zinc ion binding"/>
    <property type="evidence" value="ECO:0007669"/>
    <property type="project" value="UniProtKB-KW"/>
</dbReference>
<dbReference type="Proteomes" id="UP000095282">
    <property type="component" value="Unplaced"/>
</dbReference>
<accession>A0A1I7UKY9</accession>
<evidence type="ECO:0000256" key="1">
    <source>
        <dbReference type="ARBA" id="ARBA00000900"/>
    </source>
</evidence>
<dbReference type="InterPro" id="IPR056241">
    <property type="entry name" value="LTN1_HEAT_5th"/>
</dbReference>
<comment type="subunit">
    <text evidence="16">Component of the ribosome quality control complex (RQC), composed of at least the E3 ubiquitin ligase ltn1 and nemf. The complex probably also contains tcf25 as well as vcp/p97 and its ubiquitin-binding cofactors. RQC forms a stable complex with 60S ribosomal subunits.</text>
</comment>